<dbReference type="EMBL" id="JACCFH010000001">
    <property type="protein sequence ID" value="NYG35323.1"/>
    <property type="molecule type" value="Genomic_DNA"/>
</dbReference>
<comment type="caution">
    <text evidence="1">The sequence shown here is derived from an EMBL/GenBank/DDBJ whole genome shotgun (WGS) entry which is preliminary data.</text>
</comment>
<protein>
    <recommendedName>
        <fullName evidence="3">DUF2934 domain-containing protein</fullName>
    </recommendedName>
</protein>
<reference evidence="1 2" key="1">
    <citation type="submission" date="2020-07" db="EMBL/GenBank/DDBJ databases">
        <title>Genomic Encyclopedia of Archaeal and Bacterial Type Strains, Phase II (KMG-II): from individual species to whole genera.</title>
        <authorList>
            <person name="Goeker M."/>
        </authorList>
    </citation>
    <scope>NUCLEOTIDE SEQUENCE [LARGE SCALE GENOMIC DNA]</scope>
    <source>
        <strain evidence="1 2">DSM 21226</strain>
    </source>
</reference>
<gene>
    <name evidence="1" type="ORF">BDD16_004309</name>
</gene>
<keyword evidence="2" id="KW-1185">Reference proteome</keyword>
<accession>A0A7Y9U7N4</accession>
<dbReference type="AlphaFoldDB" id="A0A7Y9U7N4"/>
<dbReference type="RefSeq" id="WP_218897901.1">
    <property type="nucleotide sequence ID" value="NZ_JACCFH010000001.1"/>
</dbReference>
<sequence length="97" mass="10509">MRKLSTTSRPGRSAPPVMLVGAQDFVEPDTVEVEPAGASTAAVSDDPDRVQPDGIDREQMVREAAYHRYEARGSVDGHALEDWLNAEADVEHLFGCG</sequence>
<evidence type="ECO:0000313" key="1">
    <source>
        <dbReference type="EMBL" id="NYG35323.1"/>
    </source>
</evidence>
<name>A0A7Y9U7N4_9BURK</name>
<evidence type="ECO:0000313" key="2">
    <source>
        <dbReference type="Proteomes" id="UP000518288"/>
    </source>
</evidence>
<dbReference type="InterPro" id="IPR021327">
    <property type="entry name" value="DUF2934"/>
</dbReference>
<evidence type="ECO:0008006" key="3">
    <source>
        <dbReference type="Google" id="ProtNLM"/>
    </source>
</evidence>
<proteinExistence type="predicted"/>
<dbReference type="Proteomes" id="UP000518288">
    <property type="component" value="Unassembled WGS sequence"/>
</dbReference>
<dbReference type="Pfam" id="PF11154">
    <property type="entry name" value="DUF2934"/>
    <property type="match status" value="1"/>
</dbReference>
<organism evidence="1 2">
    <name type="scientific">Sphaerotilus montanus</name>
    <dbReference type="NCBI Taxonomy" id="522889"/>
    <lineage>
        <taxon>Bacteria</taxon>
        <taxon>Pseudomonadati</taxon>
        <taxon>Pseudomonadota</taxon>
        <taxon>Betaproteobacteria</taxon>
        <taxon>Burkholderiales</taxon>
        <taxon>Sphaerotilaceae</taxon>
        <taxon>Sphaerotilus</taxon>
    </lineage>
</organism>